<keyword evidence="1" id="KW-1133">Transmembrane helix</keyword>
<evidence type="ECO:0000313" key="3">
    <source>
        <dbReference type="EMBL" id="NOV42617.1"/>
    </source>
</evidence>
<reference evidence="3" key="1">
    <citation type="submission" date="2019-09" db="EMBL/GenBank/DDBJ databases">
        <title>Organ-specific transcriptomic study of the physiology of the cattle tick, Rhipicephalus microplus.</title>
        <authorList>
            <person name="Tirloni L."/>
            <person name="Braz G."/>
            <person name="Gandara A.C.P."/>
            <person name="Sabadin G.A."/>
            <person name="da Silva R.M."/>
            <person name="Guizzo M.G."/>
            <person name="Machado J.A."/>
            <person name="Costa E.P."/>
            <person name="Gomes H.F."/>
            <person name="Moraes J."/>
            <person name="Mota M.B.S."/>
            <person name="Mesquita R.D."/>
            <person name="Alvarenga P.H."/>
            <person name="Alves F."/>
            <person name="Seixas A."/>
            <person name="da Fonseca R.N."/>
            <person name="Fogaca A."/>
            <person name="Logullo C."/>
            <person name="Tanaka A."/>
            <person name="Daffre S."/>
            <person name="Termignoni C."/>
            <person name="Vaz I.S.Jr."/>
            <person name="Oliveira P.L."/>
            <person name="Ribeiro J.M."/>
        </authorList>
    </citation>
    <scope>NUCLEOTIDE SEQUENCE</scope>
    <source>
        <strain evidence="3">Porto Alegre</strain>
    </source>
</reference>
<proteinExistence type="predicted"/>
<protein>
    <submittedName>
        <fullName evidence="3">Putative antiholin-like protein lrgb</fullName>
    </submittedName>
</protein>
<dbReference type="EMBL" id="GHWJ01009880">
    <property type="protein sequence ID" value="NOV42617.1"/>
    <property type="molecule type" value="Transcribed_RNA"/>
</dbReference>
<sequence length="129" mass="13879">MSVASALRHAGATILALCIALIAAAHQFCKRRVATPGNGNVCTSVDDRRDLRYTLLDRANFAACLAAIIIFVIGIVCLLARAIDHMVRTRSSLDMGLVYLSMVLAGLVVVLVLCCVLHTIFSRRSCHPA</sequence>
<keyword evidence="2" id="KW-0732">Signal</keyword>
<name>A0A6M2DCD7_RHIMP</name>
<feature type="transmembrane region" description="Helical" evidence="1">
    <location>
        <begin position="59"/>
        <end position="83"/>
    </location>
</feature>
<evidence type="ECO:0000256" key="1">
    <source>
        <dbReference type="SAM" id="Phobius"/>
    </source>
</evidence>
<keyword evidence="1" id="KW-0812">Transmembrane</keyword>
<evidence type="ECO:0000256" key="2">
    <source>
        <dbReference type="SAM" id="SignalP"/>
    </source>
</evidence>
<accession>A0A6M2DCD7</accession>
<feature type="transmembrane region" description="Helical" evidence="1">
    <location>
        <begin position="95"/>
        <end position="121"/>
    </location>
</feature>
<organism evidence="3">
    <name type="scientific">Rhipicephalus microplus</name>
    <name type="common">Cattle tick</name>
    <name type="synonym">Boophilus microplus</name>
    <dbReference type="NCBI Taxonomy" id="6941"/>
    <lineage>
        <taxon>Eukaryota</taxon>
        <taxon>Metazoa</taxon>
        <taxon>Ecdysozoa</taxon>
        <taxon>Arthropoda</taxon>
        <taxon>Chelicerata</taxon>
        <taxon>Arachnida</taxon>
        <taxon>Acari</taxon>
        <taxon>Parasitiformes</taxon>
        <taxon>Ixodida</taxon>
        <taxon>Ixodoidea</taxon>
        <taxon>Ixodidae</taxon>
        <taxon>Rhipicephalinae</taxon>
        <taxon>Rhipicephalus</taxon>
        <taxon>Boophilus</taxon>
    </lineage>
</organism>
<feature type="chain" id="PRO_5026829868" evidence="2">
    <location>
        <begin position="26"/>
        <end position="129"/>
    </location>
</feature>
<keyword evidence="1" id="KW-0472">Membrane</keyword>
<dbReference type="AlphaFoldDB" id="A0A6M2DCD7"/>
<feature type="signal peptide" evidence="2">
    <location>
        <begin position="1"/>
        <end position="25"/>
    </location>
</feature>